<dbReference type="STRING" id="2018661.A0A2A2LMX9"/>
<gene>
    <name evidence="9" type="ORF">WR25_06814</name>
</gene>
<evidence type="ECO:0000256" key="6">
    <source>
        <dbReference type="ARBA" id="ARBA00023033"/>
    </source>
</evidence>
<evidence type="ECO:0000256" key="1">
    <source>
        <dbReference type="ARBA" id="ARBA00001971"/>
    </source>
</evidence>
<dbReference type="GO" id="GO:0006082">
    <property type="term" value="P:organic acid metabolic process"/>
    <property type="evidence" value="ECO:0007669"/>
    <property type="project" value="TreeGrafter"/>
</dbReference>
<comment type="cofactor">
    <cofactor evidence="1 7">
        <name>heme</name>
        <dbReference type="ChEBI" id="CHEBI:30413"/>
    </cofactor>
</comment>
<feature type="binding site" description="axial binding residue" evidence="7">
    <location>
        <position position="351"/>
    </location>
    <ligand>
        <name>heme</name>
        <dbReference type="ChEBI" id="CHEBI:30413"/>
    </ligand>
    <ligandPart>
        <name>Fe</name>
        <dbReference type="ChEBI" id="CHEBI:18248"/>
    </ligandPart>
</feature>
<dbReference type="PRINTS" id="PR00463">
    <property type="entry name" value="EP450I"/>
</dbReference>
<dbReference type="SUPFAM" id="SSF48264">
    <property type="entry name" value="Cytochrome P450"/>
    <property type="match status" value="1"/>
</dbReference>
<dbReference type="GO" id="GO:0005737">
    <property type="term" value="C:cytoplasm"/>
    <property type="evidence" value="ECO:0007669"/>
    <property type="project" value="TreeGrafter"/>
</dbReference>
<organism evidence="9 10">
    <name type="scientific">Diploscapter pachys</name>
    <dbReference type="NCBI Taxonomy" id="2018661"/>
    <lineage>
        <taxon>Eukaryota</taxon>
        <taxon>Metazoa</taxon>
        <taxon>Ecdysozoa</taxon>
        <taxon>Nematoda</taxon>
        <taxon>Chromadorea</taxon>
        <taxon>Rhabditida</taxon>
        <taxon>Rhabditina</taxon>
        <taxon>Rhabditomorpha</taxon>
        <taxon>Rhabditoidea</taxon>
        <taxon>Rhabditidae</taxon>
        <taxon>Diploscapter</taxon>
    </lineage>
</organism>
<dbReference type="Proteomes" id="UP000218231">
    <property type="component" value="Unassembled WGS sequence"/>
</dbReference>
<comment type="similarity">
    <text evidence="2 8">Belongs to the cytochrome P450 family.</text>
</comment>
<keyword evidence="4 8" id="KW-0560">Oxidoreductase</keyword>
<dbReference type="InterPro" id="IPR050182">
    <property type="entry name" value="Cytochrome_P450_fam2"/>
</dbReference>
<dbReference type="PANTHER" id="PTHR24300:SF375">
    <property type="entry name" value="CYTOCHROME P450 FAMILY"/>
    <property type="match status" value="1"/>
</dbReference>
<dbReference type="CDD" id="cd20617">
    <property type="entry name" value="CYP1_2-like"/>
    <property type="match status" value="1"/>
</dbReference>
<keyword evidence="5 7" id="KW-0408">Iron</keyword>
<dbReference type="InterPro" id="IPR036396">
    <property type="entry name" value="Cyt_P450_sf"/>
</dbReference>
<reference evidence="9 10" key="1">
    <citation type="journal article" date="2017" name="Curr. Biol.">
        <title>Genome architecture and evolution of a unichromosomal asexual nematode.</title>
        <authorList>
            <person name="Fradin H."/>
            <person name="Zegar C."/>
            <person name="Gutwein M."/>
            <person name="Lucas J."/>
            <person name="Kovtun M."/>
            <person name="Corcoran D."/>
            <person name="Baugh L.R."/>
            <person name="Kiontke K."/>
            <person name="Gunsalus K."/>
            <person name="Fitch D.H."/>
            <person name="Piano F."/>
        </authorList>
    </citation>
    <scope>NUCLEOTIDE SEQUENCE [LARGE SCALE GENOMIC DNA]</scope>
    <source>
        <strain evidence="9">PF1309</strain>
    </source>
</reference>
<dbReference type="Pfam" id="PF00067">
    <property type="entry name" value="p450"/>
    <property type="match status" value="1"/>
</dbReference>
<evidence type="ECO:0008006" key="11">
    <source>
        <dbReference type="Google" id="ProtNLM"/>
    </source>
</evidence>
<keyword evidence="6 8" id="KW-0503">Monooxygenase</keyword>
<dbReference type="GO" id="GO:0005506">
    <property type="term" value="F:iron ion binding"/>
    <property type="evidence" value="ECO:0007669"/>
    <property type="project" value="InterPro"/>
</dbReference>
<evidence type="ECO:0000256" key="8">
    <source>
        <dbReference type="RuleBase" id="RU000461"/>
    </source>
</evidence>
<keyword evidence="7 8" id="KW-0349">Heme</keyword>
<dbReference type="PANTHER" id="PTHR24300">
    <property type="entry name" value="CYTOCHROME P450 508A4-RELATED"/>
    <property type="match status" value="1"/>
</dbReference>
<name>A0A2A2LMX9_9BILA</name>
<sequence length="406" mass="47266">MIKKGNLFVERWEPPMSYALNNGHGLVSSSGDYWVEQRRFALHTLRNLGVSRNIMEGRIMEEFHCRFDNIKPDEIIFANQVFDIFTANVINRMLFSYRFDEKNQDIFYDMKKQMDKQLQEFSFLDICLPDVAFKIPYFRKRWDTLLKPFYDTKEFLKKQIVERIEEVKSGKHEIDEEPSDFVDTFIREMEKMDNNNQQSSFSVETLVSDVLDLYIAGQETTSNTLAWAVAYLMNYPDVAVKLRGEIRSVTGGNRDLSQLDKPKTPYLNATINEVQRLGNIVPVNLFRRAAENVDIGGIMVRKGQIVTAQIGNIMNDEKYFDDPTKFNPDRYLTADKLESHTVPFGLGKRSCLGESLARAELYLILGNLVQNYKFEVADEMPKIEAENENASLRRPKYYKIRLVKIE</sequence>
<evidence type="ECO:0000256" key="4">
    <source>
        <dbReference type="ARBA" id="ARBA00023002"/>
    </source>
</evidence>
<accession>A0A2A2LMX9</accession>
<evidence type="ECO:0000313" key="9">
    <source>
        <dbReference type="EMBL" id="PAV87611.1"/>
    </source>
</evidence>
<dbReference type="InterPro" id="IPR002401">
    <property type="entry name" value="Cyt_P450_E_grp-I"/>
</dbReference>
<comment type="caution">
    <text evidence="9">The sequence shown here is derived from an EMBL/GenBank/DDBJ whole genome shotgun (WGS) entry which is preliminary data.</text>
</comment>
<dbReference type="EMBL" id="LIAE01006558">
    <property type="protein sequence ID" value="PAV87611.1"/>
    <property type="molecule type" value="Genomic_DNA"/>
</dbReference>
<dbReference type="OrthoDB" id="2789670at2759"/>
<dbReference type="FunFam" id="1.10.630.10:FF:000036">
    <property type="entry name" value="CYtochrome P450 family"/>
    <property type="match status" value="1"/>
</dbReference>
<dbReference type="Gene3D" id="1.10.630.10">
    <property type="entry name" value="Cytochrome P450"/>
    <property type="match status" value="1"/>
</dbReference>
<dbReference type="GO" id="GO:0016712">
    <property type="term" value="F:oxidoreductase activity, acting on paired donors, with incorporation or reduction of molecular oxygen, reduced flavin or flavoprotein as one donor, and incorporation of one atom of oxygen"/>
    <property type="evidence" value="ECO:0007669"/>
    <property type="project" value="TreeGrafter"/>
</dbReference>
<dbReference type="GO" id="GO:0020037">
    <property type="term" value="F:heme binding"/>
    <property type="evidence" value="ECO:0007669"/>
    <property type="project" value="InterPro"/>
</dbReference>
<evidence type="ECO:0000256" key="5">
    <source>
        <dbReference type="ARBA" id="ARBA00023004"/>
    </source>
</evidence>
<proteinExistence type="inferred from homology"/>
<keyword evidence="3 7" id="KW-0479">Metal-binding</keyword>
<protein>
    <recommendedName>
        <fullName evidence="11">Unspecific monooxygenase</fullName>
    </recommendedName>
</protein>
<dbReference type="GO" id="GO:0006805">
    <property type="term" value="P:xenobiotic metabolic process"/>
    <property type="evidence" value="ECO:0007669"/>
    <property type="project" value="TreeGrafter"/>
</dbReference>
<evidence type="ECO:0000256" key="3">
    <source>
        <dbReference type="ARBA" id="ARBA00022723"/>
    </source>
</evidence>
<dbReference type="InterPro" id="IPR017972">
    <property type="entry name" value="Cyt_P450_CS"/>
</dbReference>
<dbReference type="AlphaFoldDB" id="A0A2A2LMX9"/>
<evidence type="ECO:0000313" key="10">
    <source>
        <dbReference type="Proteomes" id="UP000218231"/>
    </source>
</evidence>
<dbReference type="PRINTS" id="PR00385">
    <property type="entry name" value="P450"/>
</dbReference>
<evidence type="ECO:0000256" key="2">
    <source>
        <dbReference type="ARBA" id="ARBA00010617"/>
    </source>
</evidence>
<dbReference type="InterPro" id="IPR001128">
    <property type="entry name" value="Cyt_P450"/>
</dbReference>
<evidence type="ECO:0000256" key="7">
    <source>
        <dbReference type="PIRSR" id="PIRSR602401-1"/>
    </source>
</evidence>
<dbReference type="PROSITE" id="PS00086">
    <property type="entry name" value="CYTOCHROME_P450"/>
    <property type="match status" value="1"/>
</dbReference>
<keyword evidence="10" id="KW-1185">Reference proteome</keyword>